<dbReference type="EMBL" id="JAGPXD010000002">
    <property type="protein sequence ID" value="KAH7369237.1"/>
    <property type="molecule type" value="Genomic_DNA"/>
</dbReference>
<proteinExistence type="inferred from homology"/>
<comment type="function">
    <text evidence="13">Dol-P-Glc:Glc(2)Man(9)GlcNAc(2)-PP-Dol alpha-1,2-glucosyltransferase that operates in the biosynthetic pathway of dolichol-linked oligosaccharides, the glycan precursors employed in protein asparagine (N)-glycosylation. The assembly of dolichol-linked oligosaccharides begins on the cytosolic side of the endoplasmic reticulum membrane and finishes in its lumen. The sequential addition of sugars to dolichol pyrophosphate produces dolichol-linked oligosaccharides containing fourteen sugars, including two GlcNAcs, nine mannoses and three glucoses. Once assembled, the oligosaccharide is transferred from the lipid to nascent proteins by oligosaccharyltransferases. In the lumen of the endoplasmic reticulum, adds the third and last glucose residue from dolichyl phosphate glucose (Dol-P-Glc) onto the lipid-linked oligosaccharide intermediate Glc(2)Man(9)GlcNAc(2)-PP-Dol to produce Glc(3)Man(9)GlcNAc(2)-PP-Dol.</text>
</comment>
<comment type="catalytic activity">
    <reaction evidence="14">
        <text>an alpha-D-Glc-(1-&gt;3)-alpha-D-Glc-(1-&gt;3)-alpha-D-Man-(1-&gt;2)-alpha-D-Man-(1-&gt;2)-alpha-D-Man-(1-&gt;3)-[alpha-D-Man-(1-&gt;2)-alpha-D-Man-(1-&gt;3)-[alpha-D-Man-(1-&gt;2)-alpha-D-Man-(1-&gt;6)]-alpha-D-Man-(1-&gt;6)]-beta-D-Man-(1-&gt;4)-beta-D-GlcNAc-(1-&gt;4)-alpha-D-GlcNAc-diphospho-di-trans,poly-cis-dolichol + a di-trans,poly-cis-dolichyl beta-D-glucosyl phosphate = a alpha-D-Glc-(1-&gt;2)-alpha-D-Glc-(1-&gt;3)-alpha-D-Glc-(1-&gt;3)-alpha-D-Man-(1-&gt;2)-alpha-D-Man-(1-&gt;2)-alpha-D-Man-(1-&gt;3)-[alpha-D-Man-(1-&gt;2)-alpha-D-Man-(1-&gt;3)-[alpha-D-Man-(1-&gt;2)-alpha-D-Man-(1-&gt;6)]-alpha-D-Man-(1-&gt;6)]-beta-D-Man-(1-&gt;4)-beta-D-GlcNAc-(1-&gt;4)-alpha-D-GlcNAc-diphospho-di-trans,poly-cis-dolichol + a di-trans,poly-cis-dolichyl phosphate + H(+)</text>
        <dbReference type="Rhea" id="RHEA:29543"/>
        <dbReference type="Rhea" id="RHEA-COMP:19498"/>
        <dbReference type="Rhea" id="RHEA-COMP:19502"/>
        <dbReference type="Rhea" id="RHEA-COMP:19512"/>
        <dbReference type="Rhea" id="RHEA-COMP:19522"/>
        <dbReference type="ChEBI" id="CHEBI:15378"/>
        <dbReference type="ChEBI" id="CHEBI:57525"/>
        <dbReference type="ChEBI" id="CHEBI:57683"/>
        <dbReference type="ChEBI" id="CHEBI:132522"/>
        <dbReference type="ChEBI" id="CHEBI:132523"/>
        <dbReference type="EC" id="2.4.1.256"/>
    </reaction>
    <physiologicalReaction direction="left-to-right" evidence="14">
        <dbReference type="Rhea" id="RHEA:29544"/>
    </physiologicalReaction>
</comment>
<dbReference type="UniPathway" id="UPA00378"/>
<dbReference type="PANTHER" id="PTHR12989">
    <property type="entry name" value="ALPHA-1,2-GLUCOSYLTRANSFERASE ALG10"/>
    <property type="match status" value="1"/>
</dbReference>
<dbReference type="GO" id="GO:0006488">
    <property type="term" value="P:dolichol-linked oligosaccharide biosynthetic process"/>
    <property type="evidence" value="ECO:0007669"/>
    <property type="project" value="InterPro"/>
</dbReference>
<feature type="transmembrane region" description="Helical" evidence="15">
    <location>
        <begin position="188"/>
        <end position="215"/>
    </location>
</feature>
<evidence type="ECO:0000256" key="14">
    <source>
        <dbReference type="ARBA" id="ARBA00048064"/>
    </source>
</evidence>
<evidence type="ECO:0000256" key="10">
    <source>
        <dbReference type="ARBA" id="ARBA00022989"/>
    </source>
</evidence>
<keyword evidence="9" id="KW-0256">Endoplasmic reticulum</keyword>
<dbReference type="AlphaFoldDB" id="A0A8K0X6T9"/>
<dbReference type="OrthoDB" id="4769at2759"/>
<feature type="transmembrane region" description="Helical" evidence="15">
    <location>
        <begin position="109"/>
        <end position="128"/>
    </location>
</feature>
<organism evidence="16 17">
    <name type="scientific">Plectosphaerella cucumerina</name>
    <dbReference type="NCBI Taxonomy" id="40658"/>
    <lineage>
        <taxon>Eukaryota</taxon>
        <taxon>Fungi</taxon>
        <taxon>Dikarya</taxon>
        <taxon>Ascomycota</taxon>
        <taxon>Pezizomycotina</taxon>
        <taxon>Sordariomycetes</taxon>
        <taxon>Hypocreomycetidae</taxon>
        <taxon>Glomerellales</taxon>
        <taxon>Plectosphaerellaceae</taxon>
        <taxon>Plectosphaerella</taxon>
    </lineage>
</organism>
<evidence type="ECO:0000256" key="15">
    <source>
        <dbReference type="SAM" id="Phobius"/>
    </source>
</evidence>
<evidence type="ECO:0000256" key="2">
    <source>
        <dbReference type="ARBA" id="ARBA00004922"/>
    </source>
</evidence>
<evidence type="ECO:0000313" key="17">
    <source>
        <dbReference type="Proteomes" id="UP000813385"/>
    </source>
</evidence>
<feature type="transmembrane region" description="Helical" evidence="15">
    <location>
        <begin position="670"/>
        <end position="688"/>
    </location>
</feature>
<evidence type="ECO:0000256" key="13">
    <source>
        <dbReference type="ARBA" id="ARBA00044727"/>
    </source>
</evidence>
<evidence type="ECO:0000256" key="8">
    <source>
        <dbReference type="ARBA" id="ARBA00022692"/>
    </source>
</evidence>
<feature type="transmembrane region" description="Helical" evidence="15">
    <location>
        <begin position="227"/>
        <end position="244"/>
    </location>
</feature>
<dbReference type="EC" id="2.4.1.256" evidence="4"/>
<evidence type="ECO:0000313" key="16">
    <source>
        <dbReference type="EMBL" id="KAH7369237.1"/>
    </source>
</evidence>
<dbReference type="PANTHER" id="PTHR12989:SF10">
    <property type="entry name" value="DOL-P-GLC:GLC(2)MAN(9)GLCNAC(2)-PP-DOL ALPHA-1,2-GLUCOSYLTRANSFERASE-RELATED"/>
    <property type="match status" value="1"/>
</dbReference>
<feature type="transmembrane region" description="Helical" evidence="15">
    <location>
        <begin position="374"/>
        <end position="393"/>
    </location>
</feature>
<evidence type="ECO:0000256" key="4">
    <source>
        <dbReference type="ARBA" id="ARBA00011967"/>
    </source>
</evidence>
<feature type="transmembrane region" description="Helical" evidence="15">
    <location>
        <begin position="16"/>
        <end position="36"/>
    </location>
</feature>
<evidence type="ECO:0000256" key="11">
    <source>
        <dbReference type="ARBA" id="ARBA00023136"/>
    </source>
</evidence>
<keyword evidence="17" id="KW-1185">Reference proteome</keyword>
<keyword evidence="8 15" id="KW-0812">Transmembrane</keyword>
<evidence type="ECO:0000256" key="5">
    <source>
        <dbReference type="ARBA" id="ARBA00018512"/>
    </source>
</evidence>
<evidence type="ECO:0000256" key="12">
    <source>
        <dbReference type="ARBA" id="ARBA00032069"/>
    </source>
</evidence>
<comment type="caution">
    <text evidence="16">The sequence shown here is derived from an EMBL/GenBank/DDBJ whole genome shotgun (WGS) entry which is preliminary data.</text>
</comment>
<evidence type="ECO:0000256" key="9">
    <source>
        <dbReference type="ARBA" id="ARBA00022824"/>
    </source>
</evidence>
<feature type="transmembrane region" description="Helical" evidence="15">
    <location>
        <begin position="442"/>
        <end position="470"/>
    </location>
</feature>
<feature type="transmembrane region" description="Helical" evidence="15">
    <location>
        <begin position="491"/>
        <end position="511"/>
    </location>
</feature>
<evidence type="ECO:0000256" key="7">
    <source>
        <dbReference type="ARBA" id="ARBA00022679"/>
    </source>
</evidence>
<dbReference type="InterPro" id="IPR016900">
    <property type="entry name" value="Alg10"/>
</dbReference>
<gene>
    <name evidence="16" type="ORF">B0T11DRAFT_71921</name>
</gene>
<dbReference type="GO" id="GO:0106073">
    <property type="term" value="F:dolichyl pyrophosphate Glc2Man9GlcNAc2 alpha-1,2-glucosyltransferase activity"/>
    <property type="evidence" value="ECO:0007669"/>
    <property type="project" value="UniProtKB-EC"/>
</dbReference>
<reference evidence="16" key="1">
    <citation type="journal article" date="2021" name="Nat. Commun.">
        <title>Genetic determinants of endophytism in the Arabidopsis root mycobiome.</title>
        <authorList>
            <person name="Mesny F."/>
            <person name="Miyauchi S."/>
            <person name="Thiergart T."/>
            <person name="Pickel B."/>
            <person name="Atanasova L."/>
            <person name="Karlsson M."/>
            <person name="Huettel B."/>
            <person name="Barry K.W."/>
            <person name="Haridas S."/>
            <person name="Chen C."/>
            <person name="Bauer D."/>
            <person name="Andreopoulos W."/>
            <person name="Pangilinan J."/>
            <person name="LaButti K."/>
            <person name="Riley R."/>
            <person name="Lipzen A."/>
            <person name="Clum A."/>
            <person name="Drula E."/>
            <person name="Henrissat B."/>
            <person name="Kohler A."/>
            <person name="Grigoriev I.V."/>
            <person name="Martin F.M."/>
            <person name="Hacquard S."/>
        </authorList>
    </citation>
    <scope>NUCLEOTIDE SEQUENCE</scope>
    <source>
        <strain evidence="16">MPI-CAGE-AT-0016</strain>
    </source>
</reference>
<keyword evidence="6" id="KW-0328">Glycosyltransferase</keyword>
<name>A0A8K0X6T9_9PEZI</name>
<dbReference type="GO" id="GO:0005789">
    <property type="term" value="C:endoplasmic reticulum membrane"/>
    <property type="evidence" value="ECO:0007669"/>
    <property type="project" value="UniProtKB-SubCell"/>
</dbReference>
<keyword evidence="11 15" id="KW-0472">Membrane</keyword>
<keyword evidence="10 15" id="KW-1133">Transmembrane helix</keyword>
<evidence type="ECO:0000256" key="3">
    <source>
        <dbReference type="ARBA" id="ARBA00010600"/>
    </source>
</evidence>
<keyword evidence="7" id="KW-0808">Transferase</keyword>
<evidence type="ECO:0000256" key="1">
    <source>
        <dbReference type="ARBA" id="ARBA00004477"/>
    </source>
</evidence>
<dbReference type="Pfam" id="PF04922">
    <property type="entry name" value="DIE2_ALG10"/>
    <property type="match status" value="1"/>
</dbReference>
<comment type="similarity">
    <text evidence="3">Belongs to the ALG10 glucosyltransferase family.</text>
</comment>
<comment type="subcellular location">
    <subcellularLocation>
        <location evidence="1">Endoplasmic reticulum membrane</location>
        <topology evidence="1">Multi-pass membrane protein</topology>
    </subcellularLocation>
</comment>
<sequence length="708" mass="81715">MIHQVLDRFPGMMDSMWFMVLMAMIAYGVYSLRLFLRSPWLKKKGALDRNAVTFAAFGVVFSGTVIWSLLVNSIVPDPYMDEIFHIPQAQKYCRGKIFEWDDKLTTPPGLYLVPLAAFLPLYKIFGFLPQILCSPPVLRMQNAICICLLFWVALLCRYKIERFHHNEHQNIKLFDHISQYSVHTALNIALFPVLFFFSGLYYTDVMSTLLVLFAFNNTLNRISRKRSSLSNSIWTVIIGISTLFMRQTNIFWIVVFLGSIEAVHSLKMLLPKRSLHTHTHGPYDVRSVITEWAKKCASGDIWDSHINNAGPINLVRCVLSIAVAAICNPVTIIDQIWPYMVTLGVFASFVIWNGGVVLGDKNNHVATIHLPQMLYIWPMFAFFSLPLAIPTMIELGKWVARSRQPRKSEGPSREIMLLREEMARSPNFIHQIAAPWVLVPNWIWLLCRIILACCVAAVVVHFNTIIHPFTLADNRHYMFYIVRYSIRRGELVRLALVPVYVVSAWICWTILSPCHDFIGDRVPIRSPRGFSHCSEWCPDNSENKLNIVVSPWFPMSNDAYPDPDARKLVAFGDMNIMSLHQRDHPAIDPTTSSFVISLCIATTLSLMSAPLVEPRYFILPWVFFRLLCPAWRVHEHKYDGGGHKLPKYAPIQYVCDIGARLDVRLVLETFWFLLINLMTMFIFLYYPFYWKEDNGALLDFGRQQRFIW</sequence>
<accession>A0A8K0X6T9</accession>
<comment type="pathway">
    <text evidence="2">Protein modification; protein glycosylation.</text>
</comment>
<feature type="transmembrane region" description="Helical" evidence="15">
    <location>
        <begin position="140"/>
        <end position="160"/>
    </location>
</feature>
<feature type="transmembrane region" description="Helical" evidence="15">
    <location>
        <begin position="51"/>
        <end position="70"/>
    </location>
</feature>
<feature type="transmembrane region" description="Helical" evidence="15">
    <location>
        <begin position="250"/>
        <end position="270"/>
    </location>
</feature>
<protein>
    <recommendedName>
        <fullName evidence="5">Dol-P-Glc:Glc(2)Man(9)GlcNAc(2)-PP-Dol alpha-1,2-glucosyltransferase</fullName>
        <ecNumber evidence="4">2.4.1.256</ecNumber>
    </recommendedName>
    <alternativeName>
        <fullName evidence="12">Asparagine-linked glycosylation protein 10</fullName>
    </alternativeName>
</protein>
<feature type="transmembrane region" description="Helical" evidence="15">
    <location>
        <begin position="339"/>
        <end position="358"/>
    </location>
</feature>
<dbReference type="Proteomes" id="UP000813385">
    <property type="component" value="Unassembled WGS sequence"/>
</dbReference>
<evidence type="ECO:0000256" key="6">
    <source>
        <dbReference type="ARBA" id="ARBA00022676"/>
    </source>
</evidence>